<protein>
    <recommendedName>
        <fullName evidence="3">L-Fucosyltransferase</fullName>
        <ecNumber evidence="3">2.4.1.-</ecNumber>
    </recommendedName>
</protein>
<comment type="pathway">
    <text evidence="3">Protein modification; protein glycosylation.</text>
</comment>
<evidence type="ECO:0000256" key="3">
    <source>
        <dbReference type="RuleBase" id="RU363129"/>
    </source>
</evidence>
<dbReference type="STRING" id="6573.A0A210QJC6"/>
<dbReference type="PANTHER" id="PTHR11927">
    <property type="entry name" value="GALACTOSIDE 2-L-FUCOSYLTRANSFERASE"/>
    <property type="match status" value="1"/>
</dbReference>
<dbReference type="EC" id="2.4.1.-" evidence="3"/>
<comment type="similarity">
    <text evidence="3">Belongs to the glycosyltransferase 11 family.</text>
</comment>
<evidence type="ECO:0000313" key="5">
    <source>
        <dbReference type="Proteomes" id="UP000242188"/>
    </source>
</evidence>
<keyword evidence="1 3" id="KW-0328">Glycosyltransferase</keyword>
<proteinExistence type="inferred from homology"/>
<dbReference type="InterPro" id="IPR002516">
    <property type="entry name" value="Glyco_trans_11"/>
</dbReference>
<dbReference type="GO" id="GO:0005975">
    <property type="term" value="P:carbohydrate metabolic process"/>
    <property type="evidence" value="ECO:0007669"/>
    <property type="project" value="InterPro"/>
</dbReference>
<sequence length="335" mass="38696">MKNQIKRLFLGSLKKTLLATVLLLSVVIVINIITPSWSPTQTRTVAMQPMDVPKELLWKSDNNLLCPEKRRRLGNLMFEYASAYGIAREVDKTLVIPVDDTIRDVFKLTAHVIPERSNTCLTFEQRWPEFGAVYDNRIYDEVNDTKQNIVLISYFQSWKYFEKYKNYIKKEFTIKENIAAQAHAILQNISRGLHNHLTFIGIHVRRGDLLFNEVGYNIVTGDYLRKAIGLFESKYRDTIYIVCSDGMTWARVELSNVRNAKIEFVLTDKAEVDFAVLVACNHTIMTVGTFGWWAGYLAGGDVIYYKYPVRNNSKLREQLDSSFSDYFPSHWIGMG</sequence>
<keyword evidence="3" id="KW-0812">Transmembrane</keyword>
<dbReference type="GO" id="GO:0008107">
    <property type="term" value="F:galactoside 2-alpha-L-fucosyltransferase activity"/>
    <property type="evidence" value="ECO:0007669"/>
    <property type="project" value="InterPro"/>
</dbReference>
<organism evidence="4 5">
    <name type="scientific">Mizuhopecten yessoensis</name>
    <name type="common">Japanese scallop</name>
    <name type="synonym">Patinopecten yessoensis</name>
    <dbReference type="NCBI Taxonomy" id="6573"/>
    <lineage>
        <taxon>Eukaryota</taxon>
        <taxon>Metazoa</taxon>
        <taxon>Spiralia</taxon>
        <taxon>Lophotrochozoa</taxon>
        <taxon>Mollusca</taxon>
        <taxon>Bivalvia</taxon>
        <taxon>Autobranchia</taxon>
        <taxon>Pteriomorphia</taxon>
        <taxon>Pectinida</taxon>
        <taxon>Pectinoidea</taxon>
        <taxon>Pectinidae</taxon>
        <taxon>Mizuhopecten</taxon>
    </lineage>
</organism>
<comment type="subcellular location">
    <subcellularLocation>
        <location evidence="3">Golgi apparatus</location>
        <location evidence="3">Golgi stack membrane</location>
        <topology evidence="3">Single-pass type II membrane protein</topology>
    </subcellularLocation>
</comment>
<dbReference type="AlphaFoldDB" id="A0A210QJC6"/>
<dbReference type="EMBL" id="NEDP02003363">
    <property type="protein sequence ID" value="OWF48878.1"/>
    <property type="molecule type" value="Genomic_DNA"/>
</dbReference>
<keyword evidence="3" id="KW-0333">Golgi apparatus</keyword>
<evidence type="ECO:0000256" key="2">
    <source>
        <dbReference type="ARBA" id="ARBA00022679"/>
    </source>
</evidence>
<keyword evidence="3" id="KW-0735">Signal-anchor</keyword>
<feature type="transmembrane region" description="Helical" evidence="3">
    <location>
        <begin position="16"/>
        <end position="37"/>
    </location>
</feature>
<accession>A0A210QJC6</accession>
<dbReference type="PANTHER" id="PTHR11927:SF9">
    <property type="entry name" value="L-FUCOSYLTRANSFERASE"/>
    <property type="match status" value="1"/>
</dbReference>
<dbReference type="OrthoDB" id="6090518at2759"/>
<keyword evidence="3" id="KW-0325">Glycoprotein</keyword>
<name>A0A210QJC6_MIZYE</name>
<keyword evidence="5" id="KW-1185">Reference proteome</keyword>
<keyword evidence="3" id="KW-0472">Membrane</keyword>
<dbReference type="GO" id="GO:0032580">
    <property type="term" value="C:Golgi cisterna membrane"/>
    <property type="evidence" value="ECO:0007669"/>
    <property type="project" value="UniProtKB-SubCell"/>
</dbReference>
<evidence type="ECO:0000256" key="1">
    <source>
        <dbReference type="ARBA" id="ARBA00022676"/>
    </source>
</evidence>
<dbReference type="Pfam" id="PF01531">
    <property type="entry name" value="Glyco_transf_11"/>
    <property type="match status" value="1"/>
</dbReference>
<keyword evidence="2 3" id="KW-0808">Transferase</keyword>
<dbReference type="CDD" id="cd11301">
    <property type="entry name" value="Fut1_Fut2_like"/>
    <property type="match status" value="1"/>
</dbReference>
<keyword evidence="3" id="KW-1133">Transmembrane helix</keyword>
<comment type="caution">
    <text evidence="4">The sequence shown here is derived from an EMBL/GenBank/DDBJ whole genome shotgun (WGS) entry which is preliminary data.</text>
</comment>
<gene>
    <name evidence="4" type="ORF">KP79_PYT08734</name>
</gene>
<evidence type="ECO:0000313" key="4">
    <source>
        <dbReference type="EMBL" id="OWF48878.1"/>
    </source>
</evidence>
<reference evidence="4 5" key="1">
    <citation type="journal article" date="2017" name="Nat. Ecol. Evol.">
        <title>Scallop genome provides insights into evolution of bilaterian karyotype and development.</title>
        <authorList>
            <person name="Wang S."/>
            <person name="Zhang J."/>
            <person name="Jiao W."/>
            <person name="Li J."/>
            <person name="Xun X."/>
            <person name="Sun Y."/>
            <person name="Guo X."/>
            <person name="Huan P."/>
            <person name="Dong B."/>
            <person name="Zhang L."/>
            <person name="Hu X."/>
            <person name="Sun X."/>
            <person name="Wang J."/>
            <person name="Zhao C."/>
            <person name="Wang Y."/>
            <person name="Wang D."/>
            <person name="Huang X."/>
            <person name="Wang R."/>
            <person name="Lv J."/>
            <person name="Li Y."/>
            <person name="Zhang Z."/>
            <person name="Liu B."/>
            <person name="Lu W."/>
            <person name="Hui Y."/>
            <person name="Liang J."/>
            <person name="Zhou Z."/>
            <person name="Hou R."/>
            <person name="Li X."/>
            <person name="Liu Y."/>
            <person name="Li H."/>
            <person name="Ning X."/>
            <person name="Lin Y."/>
            <person name="Zhao L."/>
            <person name="Xing Q."/>
            <person name="Dou J."/>
            <person name="Li Y."/>
            <person name="Mao J."/>
            <person name="Guo H."/>
            <person name="Dou H."/>
            <person name="Li T."/>
            <person name="Mu C."/>
            <person name="Jiang W."/>
            <person name="Fu Q."/>
            <person name="Fu X."/>
            <person name="Miao Y."/>
            <person name="Liu J."/>
            <person name="Yu Q."/>
            <person name="Li R."/>
            <person name="Liao H."/>
            <person name="Li X."/>
            <person name="Kong Y."/>
            <person name="Jiang Z."/>
            <person name="Chourrout D."/>
            <person name="Li R."/>
            <person name="Bao Z."/>
        </authorList>
    </citation>
    <scope>NUCLEOTIDE SEQUENCE [LARGE SCALE GENOMIC DNA]</scope>
    <source>
        <strain evidence="4 5">PY_sf001</strain>
    </source>
</reference>
<dbReference type="Proteomes" id="UP000242188">
    <property type="component" value="Unassembled WGS sequence"/>
</dbReference>
<dbReference type="UniPathway" id="UPA00378"/>